<evidence type="ECO:0000313" key="3">
    <source>
        <dbReference type="Proteomes" id="UP000830198"/>
    </source>
</evidence>
<feature type="region of interest" description="Disordered" evidence="1">
    <location>
        <begin position="1"/>
        <end position="57"/>
    </location>
</feature>
<keyword evidence="3" id="KW-1185">Reference proteome</keyword>
<sequence length="57" mass="6612">MTDNKSKQEEQKPVQPDTGTQQPIDEQAERYIKEPVRIEDVPTAEEQKEAEDKIKKS</sequence>
<feature type="compositionally biased region" description="Basic and acidic residues" evidence="1">
    <location>
        <begin position="1"/>
        <end position="12"/>
    </location>
</feature>
<evidence type="ECO:0000313" key="2">
    <source>
        <dbReference type="EMBL" id="UPK72180.1"/>
    </source>
</evidence>
<dbReference type="Proteomes" id="UP000830198">
    <property type="component" value="Chromosome"/>
</dbReference>
<name>A0ABY4I9D3_CHIFI</name>
<reference evidence="2 3" key="1">
    <citation type="submission" date="2022-04" db="EMBL/GenBank/DDBJ databases">
        <title>The arsenic-methylating capacity of Chitinophaga filiformis YT5 during chitin decomposition.</title>
        <authorList>
            <person name="Chen G."/>
            <person name="Liang Y."/>
        </authorList>
    </citation>
    <scope>NUCLEOTIDE SEQUENCE [LARGE SCALE GENOMIC DNA]</scope>
    <source>
        <strain evidence="2 3">YT5</strain>
    </source>
</reference>
<dbReference type="EMBL" id="CP095855">
    <property type="protein sequence ID" value="UPK72180.1"/>
    <property type="molecule type" value="Genomic_DNA"/>
</dbReference>
<proteinExistence type="predicted"/>
<dbReference type="RefSeq" id="WP_247814262.1">
    <property type="nucleotide sequence ID" value="NZ_CP095855.1"/>
</dbReference>
<protein>
    <submittedName>
        <fullName evidence="2">Uncharacterized protein</fullName>
    </submittedName>
</protein>
<feature type="compositionally biased region" description="Basic and acidic residues" evidence="1">
    <location>
        <begin position="27"/>
        <end position="57"/>
    </location>
</feature>
<evidence type="ECO:0000256" key="1">
    <source>
        <dbReference type="SAM" id="MobiDB-lite"/>
    </source>
</evidence>
<accession>A0ABY4I9D3</accession>
<organism evidence="2 3">
    <name type="scientific">Chitinophaga filiformis</name>
    <name type="common">Myxococcus filiformis</name>
    <name type="synonym">Flexibacter filiformis</name>
    <dbReference type="NCBI Taxonomy" id="104663"/>
    <lineage>
        <taxon>Bacteria</taxon>
        <taxon>Pseudomonadati</taxon>
        <taxon>Bacteroidota</taxon>
        <taxon>Chitinophagia</taxon>
        <taxon>Chitinophagales</taxon>
        <taxon>Chitinophagaceae</taxon>
        <taxon>Chitinophaga</taxon>
    </lineage>
</organism>
<gene>
    <name evidence="2" type="ORF">MYF79_12880</name>
</gene>